<dbReference type="OrthoDB" id="9804819at2"/>
<evidence type="ECO:0000256" key="7">
    <source>
        <dbReference type="ARBA" id="ARBA00022989"/>
    </source>
</evidence>
<dbReference type="Gene3D" id="3.40.50.300">
    <property type="entry name" value="P-loop containing nucleotide triphosphate hydrolases"/>
    <property type="match status" value="1"/>
</dbReference>
<name>A0A150F6V6_9BACI</name>
<dbReference type="STRING" id="1793963.AXI58_16450"/>
<evidence type="ECO:0000259" key="9">
    <source>
        <dbReference type="PROSITE" id="PS50893"/>
    </source>
</evidence>
<dbReference type="FunFam" id="3.40.50.300:FF:000335">
    <property type="entry name" value="ATP binding cassette subfamily A member 5"/>
    <property type="match status" value="1"/>
</dbReference>
<keyword evidence="4" id="KW-0812">Transmembrane</keyword>
<dbReference type="Proteomes" id="UP000075430">
    <property type="component" value="Unassembled WGS sequence"/>
</dbReference>
<dbReference type="InterPro" id="IPR003439">
    <property type="entry name" value="ABC_transporter-like_ATP-bd"/>
</dbReference>
<dbReference type="GO" id="GO:0016020">
    <property type="term" value="C:membrane"/>
    <property type="evidence" value="ECO:0007669"/>
    <property type="project" value="UniProtKB-SubCell"/>
</dbReference>
<dbReference type="GO" id="GO:0016887">
    <property type="term" value="F:ATP hydrolysis activity"/>
    <property type="evidence" value="ECO:0007669"/>
    <property type="project" value="InterPro"/>
</dbReference>
<accession>A0A150F6V6</accession>
<evidence type="ECO:0000256" key="3">
    <source>
        <dbReference type="ARBA" id="ARBA00022448"/>
    </source>
</evidence>
<dbReference type="PANTHER" id="PTHR42711">
    <property type="entry name" value="ABC TRANSPORTER ATP-BINDING PROTEIN"/>
    <property type="match status" value="1"/>
</dbReference>
<comment type="caution">
    <text evidence="10">The sequence shown here is derived from an EMBL/GenBank/DDBJ whole genome shotgun (WGS) entry which is preliminary data.</text>
</comment>
<evidence type="ECO:0000313" key="10">
    <source>
        <dbReference type="EMBL" id="KXZ18938.1"/>
    </source>
</evidence>
<sequence length="245" mass="27179">MPAIQLKKLTKHYKGVMAVDHLEFSVKNGEFFALLGENGAGKTTLISMLCGLLSPDGGDAFVLGHSILTDLDKVKPNMNMSPQETAIAPNLTVRENLEFIAGIYGMSQKEAKIRTSDMLELFHLKEKEKAKAKTLSGGMQRRLSIAMGMITNPQIYFLDEPTLGLDVRSRRELWKNLEKLKGNMTIILTTHYLEEAEALADRICILEKGSLKALGTAEELKQQTHTTTFEEAFLAICDEEAGIYA</sequence>
<protein>
    <submittedName>
        <fullName evidence="10">ABC transporter ATP-binding protein</fullName>
    </submittedName>
</protein>
<evidence type="ECO:0000313" key="11">
    <source>
        <dbReference type="Proteomes" id="UP000075430"/>
    </source>
</evidence>
<gene>
    <name evidence="10" type="ORF">AXI58_16450</name>
</gene>
<evidence type="ECO:0000256" key="4">
    <source>
        <dbReference type="ARBA" id="ARBA00022692"/>
    </source>
</evidence>
<dbReference type="PROSITE" id="PS50893">
    <property type="entry name" value="ABC_TRANSPORTER_2"/>
    <property type="match status" value="1"/>
</dbReference>
<comment type="subcellular location">
    <subcellularLocation>
        <location evidence="1">Membrane</location>
        <topology evidence="1">Multi-pass membrane protein</topology>
    </subcellularLocation>
</comment>
<reference evidence="11" key="1">
    <citation type="submission" date="2016-02" db="EMBL/GenBank/DDBJ databases">
        <authorList>
            <person name="Dunlap C."/>
        </authorList>
    </citation>
    <scope>NUCLEOTIDE SEQUENCE [LARGE SCALE GENOMIC DNA]</scope>
    <source>
        <strain evidence="11">NRRL B-41092</strain>
    </source>
</reference>
<dbReference type="EMBL" id="LSBA01000016">
    <property type="protein sequence ID" value="KXZ18938.1"/>
    <property type="molecule type" value="Genomic_DNA"/>
</dbReference>
<dbReference type="SMART" id="SM00382">
    <property type="entry name" value="AAA"/>
    <property type="match status" value="1"/>
</dbReference>
<feature type="domain" description="ABC transporter" evidence="9">
    <location>
        <begin position="4"/>
        <end position="233"/>
    </location>
</feature>
<comment type="similarity">
    <text evidence="2">Belongs to the ABC transporter superfamily.</text>
</comment>
<proteinExistence type="inferred from homology"/>
<evidence type="ECO:0000256" key="5">
    <source>
        <dbReference type="ARBA" id="ARBA00022741"/>
    </source>
</evidence>
<dbReference type="InterPro" id="IPR027417">
    <property type="entry name" value="P-loop_NTPase"/>
</dbReference>
<dbReference type="InterPro" id="IPR017871">
    <property type="entry name" value="ABC_transporter-like_CS"/>
</dbReference>
<evidence type="ECO:0000256" key="6">
    <source>
        <dbReference type="ARBA" id="ARBA00022840"/>
    </source>
</evidence>
<keyword evidence="7" id="KW-1133">Transmembrane helix</keyword>
<dbReference type="RefSeq" id="WP_061521856.1">
    <property type="nucleotide sequence ID" value="NZ_JAJJBV010000004.1"/>
</dbReference>
<organism evidence="10 11">
    <name type="scientific">Bacillus nakamurai</name>
    <dbReference type="NCBI Taxonomy" id="1793963"/>
    <lineage>
        <taxon>Bacteria</taxon>
        <taxon>Bacillati</taxon>
        <taxon>Bacillota</taxon>
        <taxon>Bacilli</taxon>
        <taxon>Bacillales</taxon>
        <taxon>Bacillaceae</taxon>
        <taxon>Bacillus</taxon>
    </lineage>
</organism>
<dbReference type="AlphaFoldDB" id="A0A150F6V6"/>
<keyword evidence="11" id="KW-1185">Reference proteome</keyword>
<dbReference type="InterPro" id="IPR003593">
    <property type="entry name" value="AAA+_ATPase"/>
</dbReference>
<keyword evidence="3" id="KW-0813">Transport</keyword>
<keyword evidence="6 10" id="KW-0067">ATP-binding</keyword>
<dbReference type="PANTHER" id="PTHR42711:SF5">
    <property type="entry name" value="ABC TRANSPORTER ATP-BINDING PROTEIN NATA"/>
    <property type="match status" value="1"/>
</dbReference>
<dbReference type="Pfam" id="PF00005">
    <property type="entry name" value="ABC_tran"/>
    <property type="match status" value="1"/>
</dbReference>
<dbReference type="CDD" id="cd03263">
    <property type="entry name" value="ABC_subfamily_A"/>
    <property type="match status" value="1"/>
</dbReference>
<evidence type="ECO:0000256" key="8">
    <source>
        <dbReference type="ARBA" id="ARBA00023136"/>
    </source>
</evidence>
<evidence type="ECO:0000256" key="1">
    <source>
        <dbReference type="ARBA" id="ARBA00004141"/>
    </source>
</evidence>
<dbReference type="GO" id="GO:0005524">
    <property type="term" value="F:ATP binding"/>
    <property type="evidence" value="ECO:0007669"/>
    <property type="project" value="UniProtKB-KW"/>
</dbReference>
<dbReference type="InterPro" id="IPR050763">
    <property type="entry name" value="ABC_transporter_ATP-binding"/>
</dbReference>
<evidence type="ECO:0000256" key="2">
    <source>
        <dbReference type="ARBA" id="ARBA00005417"/>
    </source>
</evidence>
<keyword evidence="5" id="KW-0547">Nucleotide-binding</keyword>
<dbReference type="SUPFAM" id="SSF52540">
    <property type="entry name" value="P-loop containing nucleoside triphosphate hydrolases"/>
    <property type="match status" value="1"/>
</dbReference>
<keyword evidence="8" id="KW-0472">Membrane</keyword>
<dbReference type="PROSITE" id="PS00211">
    <property type="entry name" value="ABC_TRANSPORTER_1"/>
    <property type="match status" value="1"/>
</dbReference>